<reference evidence="4" key="1">
    <citation type="submission" date="2023-08" db="EMBL/GenBank/DDBJ databases">
        <title>Rhodospirillaceae gen. nov., a novel taxon isolated from the Yangtze River Yuezi River estuary sludge.</title>
        <authorList>
            <person name="Ruan L."/>
        </authorList>
    </citation>
    <scope>NUCLEOTIDE SEQUENCE [LARGE SCALE GENOMIC DNA]</scope>
    <source>
        <strain evidence="4">R-7</strain>
    </source>
</reference>
<evidence type="ECO:0000313" key="4">
    <source>
        <dbReference type="Proteomes" id="UP001230156"/>
    </source>
</evidence>
<sequence>MKADVIVIGGGIVGCSTALHVARKGRSVILLERDQAGIRASGVNFGGVRQHGRALAELPLSFRARAIWADLASLIGTDGEFAVTGHLRLARQESDLRLLLLHMQGASLYGLKLEFLDRAALDHRFPWLGPHIIAGTYCPSDGQANPRLIAPAFATAARKAGATLVEGAEVVEATHDGGVFQVAVRDGRRFEAPLLVNAAGAWAATVAGWFGEMVNLVPEVPQVMVTEPAPYRFQPVLGVIGGDLYFRQIPRGNVIFGGGQGRANADHTRSAPLPEISARAAAEAARIVPEIRHLNIIRTWTGVDGDTADGSPIVGPSTTTPGLFHAFGFCGHGFQLGPGVGAVLAELLIDGRSDTDIHGLGIARFVGRR</sequence>
<organism evidence="3 4">
    <name type="scientific">Dongia sedimenti</name>
    <dbReference type="NCBI Taxonomy" id="3064282"/>
    <lineage>
        <taxon>Bacteria</taxon>
        <taxon>Pseudomonadati</taxon>
        <taxon>Pseudomonadota</taxon>
        <taxon>Alphaproteobacteria</taxon>
        <taxon>Rhodospirillales</taxon>
        <taxon>Dongiaceae</taxon>
        <taxon>Dongia</taxon>
    </lineage>
</organism>
<dbReference type="RefSeq" id="WP_379962105.1">
    <property type="nucleotide sequence ID" value="NZ_JAUYVI010000014.1"/>
</dbReference>
<dbReference type="GO" id="GO:0016491">
    <property type="term" value="F:oxidoreductase activity"/>
    <property type="evidence" value="ECO:0007669"/>
    <property type="project" value="UniProtKB-KW"/>
</dbReference>
<dbReference type="PANTHER" id="PTHR13847">
    <property type="entry name" value="SARCOSINE DEHYDROGENASE-RELATED"/>
    <property type="match status" value="1"/>
</dbReference>
<dbReference type="Gene3D" id="3.30.9.10">
    <property type="entry name" value="D-Amino Acid Oxidase, subunit A, domain 2"/>
    <property type="match status" value="1"/>
</dbReference>
<dbReference type="EMBL" id="JAUYVI010000014">
    <property type="protein sequence ID" value="MDQ7251592.1"/>
    <property type="molecule type" value="Genomic_DNA"/>
</dbReference>
<name>A0ABU0YWK1_9PROT</name>
<protein>
    <submittedName>
        <fullName evidence="3">FAD-binding oxidoreductase</fullName>
        <ecNumber evidence="3">1.-.-.-</ecNumber>
    </submittedName>
</protein>
<dbReference type="Gene3D" id="3.50.50.60">
    <property type="entry name" value="FAD/NAD(P)-binding domain"/>
    <property type="match status" value="1"/>
</dbReference>
<evidence type="ECO:0000313" key="3">
    <source>
        <dbReference type="EMBL" id="MDQ7251592.1"/>
    </source>
</evidence>
<dbReference type="EC" id="1.-.-.-" evidence="3"/>
<dbReference type="Proteomes" id="UP001230156">
    <property type="component" value="Unassembled WGS sequence"/>
</dbReference>
<keyword evidence="4" id="KW-1185">Reference proteome</keyword>
<evidence type="ECO:0000256" key="1">
    <source>
        <dbReference type="ARBA" id="ARBA00023002"/>
    </source>
</evidence>
<evidence type="ECO:0000259" key="2">
    <source>
        <dbReference type="Pfam" id="PF01266"/>
    </source>
</evidence>
<proteinExistence type="predicted"/>
<dbReference type="InterPro" id="IPR006076">
    <property type="entry name" value="FAD-dep_OxRdtase"/>
</dbReference>
<gene>
    <name evidence="3" type="ORF">Q8A70_28150</name>
</gene>
<dbReference type="SUPFAM" id="SSF51905">
    <property type="entry name" value="FAD/NAD(P)-binding domain"/>
    <property type="match status" value="1"/>
</dbReference>
<dbReference type="PANTHER" id="PTHR13847:SF287">
    <property type="entry name" value="FAD-DEPENDENT OXIDOREDUCTASE DOMAIN-CONTAINING PROTEIN 1"/>
    <property type="match status" value="1"/>
</dbReference>
<dbReference type="PROSITE" id="PS51257">
    <property type="entry name" value="PROKAR_LIPOPROTEIN"/>
    <property type="match status" value="1"/>
</dbReference>
<dbReference type="SUPFAM" id="SSF54373">
    <property type="entry name" value="FAD-linked reductases, C-terminal domain"/>
    <property type="match status" value="1"/>
</dbReference>
<keyword evidence="1 3" id="KW-0560">Oxidoreductase</keyword>
<dbReference type="Pfam" id="PF01266">
    <property type="entry name" value="DAO"/>
    <property type="match status" value="1"/>
</dbReference>
<accession>A0ABU0YWK1</accession>
<comment type="caution">
    <text evidence="3">The sequence shown here is derived from an EMBL/GenBank/DDBJ whole genome shotgun (WGS) entry which is preliminary data.</text>
</comment>
<dbReference type="InterPro" id="IPR036188">
    <property type="entry name" value="FAD/NAD-bd_sf"/>
</dbReference>
<feature type="domain" description="FAD dependent oxidoreductase" evidence="2">
    <location>
        <begin position="4"/>
        <end position="347"/>
    </location>
</feature>